<accession>A0A8H7CSE8</accession>
<dbReference type="EMBL" id="JACAZH010000019">
    <property type="protein sequence ID" value="KAF7346542.1"/>
    <property type="molecule type" value="Genomic_DNA"/>
</dbReference>
<proteinExistence type="predicted"/>
<feature type="compositionally biased region" description="Low complexity" evidence="1">
    <location>
        <begin position="145"/>
        <end position="157"/>
    </location>
</feature>
<feature type="region of interest" description="Disordered" evidence="1">
    <location>
        <begin position="122"/>
        <end position="273"/>
    </location>
</feature>
<dbReference type="OrthoDB" id="2536714at2759"/>
<evidence type="ECO:0000313" key="3">
    <source>
        <dbReference type="Proteomes" id="UP000623467"/>
    </source>
</evidence>
<sequence>MTRRAIIFSQHPPSPRRINSPSPSLSESNSNSAGSTTEPTTPPSAPHGRVRKLYPEGVGRVPLHRRGTSKTYERLEDLLREAGYKETRIFTPETERMAPAEEVKSPIGAAFVGFLSSFVPNRSSSIKRDEEQETEVPVYSPPVSPVVNRTQRASASRATRRSESQQTLRLNSNAASGIPRTNSPSLKTHGSKAGDPSGTLSPRRSVADMQQQQRQRVDSVVAPLPSDNLLQDLPPLRHPRPVNRYYQHHPSFSRGGSDTPSPPPPQHQPTPTRASTYLRHMTSFDRPQSTPPTYTRMTDDAEEESLLSPTMVPRMPTNWMENVKRARQYFGSTTSINTTPLAPISASPAPTVKLNRSVSAKTRGRLSDRTNANTTPAPPLLTTRLSTTRAKRSESQVSVSRVVCRSRGSSPVRRDKGKGPARTADLDLRGQLELPGPDELNFAVSRSRFLSGWGTGTEASAAHAGAQLLSPPRGRVVASFDSGESDISSEGEEELTLERILVPSRHAGPAAMERSRSVRSLRRCLELDGGHGQSEVPPVPPLPAEGSNRWSLSLSWGRARTAPHSDAEDADPDLYVRPAASGRSTTRQRPVLPSWAN</sequence>
<feature type="region of interest" description="Disordered" evidence="1">
    <location>
        <begin position="1"/>
        <end position="72"/>
    </location>
</feature>
<feature type="compositionally biased region" description="Basic and acidic residues" evidence="1">
    <location>
        <begin position="412"/>
        <end position="423"/>
    </location>
</feature>
<protein>
    <submittedName>
        <fullName evidence="2">Uncharacterized protein</fullName>
    </submittedName>
</protein>
<comment type="caution">
    <text evidence="2">The sequence shown here is derived from an EMBL/GenBank/DDBJ whole genome shotgun (WGS) entry which is preliminary data.</text>
</comment>
<feature type="compositionally biased region" description="Low complexity" evidence="1">
    <location>
        <begin position="395"/>
        <end position="411"/>
    </location>
</feature>
<feature type="region of interest" description="Disordered" evidence="1">
    <location>
        <begin position="528"/>
        <end position="597"/>
    </location>
</feature>
<evidence type="ECO:0000256" key="1">
    <source>
        <dbReference type="SAM" id="MobiDB-lite"/>
    </source>
</evidence>
<feature type="compositionally biased region" description="Polar residues" evidence="1">
    <location>
        <begin position="168"/>
        <end position="188"/>
    </location>
</feature>
<dbReference type="Proteomes" id="UP000623467">
    <property type="component" value="Unassembled WGS sequence"/>
</dbReference>
<name>A0A8H7CSE8_9AGAR</name>
<feature type="region of interest" description="Disordered" evidence="1">
    <location>
        <begin position="357"/>
        <end position="423"/>
    </location>
</feature>
<organism evidence="2 3">
    <name type="scientific">Mycena sanguinolenta</name>
    <dbReference type="NCBI Taxonomy" id="230812"/>
    <lineage>
        <taxon>Eukaryota</taxon>
        <taxon>Fungi</taxon>
        <taxon>Dikarya</taxon>
        <taxon>Basidiomycota</taxon>
        <taxon>Agaricomycotina</taxon>
        <taxon>Agaricomycetes</taxon>
        <taxon>Agaricomycetidae</taxon>
        <taxon>Agaricales</taxon>
        <taxon>Marasmiineae</taxon>
        <taxon>Mycenaceae</taxon>
        <taxon>Mycena</taxon>
    </lineage>
</organism>
<gene>
    <name evidence="2" type="ORF">MSAN_01882300</name>
</gene>
<feature type="compositionally biased region" description="Low complexity" evidence="1">
    <location>
        <begin position="16"/>
        <end position="39"/>
    </location>
</feature>
<evidence type="ECO:0000313" key="2">
    <source>
        <dbReference type="EMBL" id="KAF7346542.1"/>
    </source>
</evidence>
<keyword evidence="3" id="KW-1185">Reference proteome</keyword>
<dbReference type="AlphaFoldDB" id="A0A8H7CSE8"/>
<feature type="compositionally biased region" description="Low complexity" evidence="1">
    <location>
        <begin position="369"/>
        <end position="388"/>
    </location>
</feature>
<reference evidence="2" key="1">
    <citation type="submission" date="2020-05" db="EMBL/GenBank/DDBJ databases">
        <title>Mycena genomes resolve the evolution of fungal bioluminescence.</title>
        <authorList>
            <person name="Tsai I.J."/>
        </authorList>
    </citation>
    <scope>NUCLEOTIDE SEQUENCE</scope>
    <source>
        <strain evidence="2">160909Yilan</strain>
    </source>
</reference>